<organism evidence="9 10">
    <name type="scientific">Motilibacter rhizosphaerae</name>
    <dbReference type="NCBI Taxonomy" id="598652"/>
    <lineage>
        <taxon>Bacteria</taxon>
        <taxon>Bacillati</taxon>
        <taxon>Actinomycetota</taxon>
        <taxon>Actinomycetes</taxon>
        <taxon>Motilibacterales</taxon>
        <taxon>Motilibacteraceae</taxon>
        <taxon>Motilibacter</taxon>
    </lineage>
</organism>
<dbReference type="GO" id="GO:0004252">
    <property type="term" value="F:serine-type endopeptidase activity"/>
    <property type="evidence" value="ECO:0007669"/>
    <property type="project" value="UniProtKB-UniRule"/>
</dbReference>
<dbReference type="OrthoDB" id="9795680at2"/>
<dbReference type="EMBL" id="SGXD01000001">
    <property type="protein sequence ID" value="RZS91054.1"/>
    <property type="molecule type" value="Genomic_DNA"/>
</dbReference>
<dbReference type="InterPro" id="IPR015500">
    <property type="entry name" value="Peptidase_S8_subtilisin-rel"/>
</dbReference>
<keyword evidence="2 5" id="KW-0645">Protease</keyword>
<protein>
    <submittedName>
        <fullName evidence="9">Serine protease AprX</fullName>
    </submittedName>
</protein>
<gene>
    <name evidence="9" type="ORF">EV189_0286</name>
</gene>
<reference evidence="9 10" key="1">
    <citation type="submission" date="2019-02" db="EMBL/GenBank/DDBJ databases">
        <title>Genomic Encyclopedia of Type Strains, Phase IV (KMG-IV): sequencing the most valuable type-strain genomes for metagenomic binning, comparative biology and taxonomic classification.</title>
        <authorList>
            <person name="Goeker M."/>
        </authorList>
    </citation>
    <scope>NUCLEOTIDE SEQUENCE [LARGE SCALE GENOMIC DNA]</scope>
    <source>
        <strain evidence="9 10">DSM 45622</strain>
    </source>
</reference>
<dbReference type="Proteomes" id="UP000293638">
    <property type="component" value="Unassembled WGS sequence"/>
</dbReference>
<evidence type="ECO:0000256" key="5">
    <source>
        <dbReference type="PROSITE-ProRule" id="PRU01240"/>
    </source>
</evidence>
<feature type="chain" id="PRO_5020528675" evidence="7">
    <location>
        <begin position="20"/>
        <end position="586"/>
    </location>
</feature>
<comment type="caution">
    <text evidence="9">The sequence shown here is derived from an EMBL/GenBank/DDBJ whole genome shotgun (WGS) entry which is preliminary data.</text>
</comment>
<dbReference type="InterPro" id="IPR036852">
    <property type="entry name" value="Peptidase_S8/S53_dom_sf"/>
</dbReference>
<evidence type="ECO:0000256" key="7">
    <source>
        <dbReference type="SAM" id="SignalP"/>
    </source>
</evidence>
<feature type="domain" description="Peptidase S8/S53" evidence="8">
    <location>
        <begin position="131"/>
        <end position="433"/>
    </location>
</feature>
<comment type="similarity">
    <text evidence="1 5">Belongs to the peptidase S8 family.</text>
</comment>
<proteinExistence type="inferred from homology"/>
<dbReference type="SUPFAM" id="SSF52743">
    <property type="entry name" value="Subtilisin-like"/>
    <property type="match status" value="1"/>
</dbReference>
<keyword evidence="4 5" id="KW-0720">Serine protease</keyword>
<dbReference type="PRINTS" id="PR00723">
    <property type="entry name" value="SUBTILISIN"/>
</dbReference>
<evidence type="ECO:0000259" key="8">
    <source>
        <dbReference type="Pfam" id="PF00082"/>
    </source>
</evidence>
<keyword evidence="3 5" id="KW-0378">Hydrolase</keyword>
<evidence type="ECO:0000256" key="2">
    <source>
        <dbReference type="ARBA" id="ARBA00022670"/>
    </source>
</evidence>
<dbReference type="Gene3D" id="3.40.50.200">
    <property type="entry name" value="Peptidase S8/S53 domain"/>
    <property type="match status" value="1"/>
</dbReference>
<sequence length="586" mass="59740">MLAAVAAAAGGATAAPAHASTPVSAPSGTEDVIVSGQPGALSQVEAAVRAAHGTVRSTLPVIAGVSARVPAAAVAQLRQAPGVRAVTEDAHGHLMAVDPTLGYDVQKDPGSLFLAAQVVHANTVWGKGVTGKGVDVALIDSGVAPVQGLTSGNVVVGPDLSFESQSPALVGKDTFGHGTHMGSIIVGRDAAATGSVYAKADSHQFVGIAPDARLVSIKVAASDGAADVSQVIAAIGWVAQHAHTDGFNIKVLNLSYGTNSAQDPSVDPLDYAVEQAWKAGVTVVVSGGNDGTTHPALADPANDPMVVAVGADDPNGDPAVGNDTIPDFSQHGTALRSVDVVAPGVHVLGLRLPNGSIDQDNPGARVGSRFFRGSGTSQAAAVVSGIAALYASKYPTATPDQIKDALKKNADSPTYTKKLFTGLGVPNADKMLGYKPNPLAVQAGVASGLGSLDAARGGSYVTDGVSTLTGEVDIFGRPWNPGAWALATGTGTAWSGGSWLGTTFTGGALGADGNWTQAAWTATDWNSRSWRDSGWDSRSWRDSGWDSRSWRDSDWTSLSWRSAGWDSVSWRTGGWSDASWADASWS</sequence>
<feature type="signal peptide" evidence="7">
    <location>
        <begin position="1"/>
        <end position="19"/>
    </location>
</feature>
<dbReference type="GO" id="GO:0006508">
    <property type="term" value="P:proteolysis"/>
    <property type="evidence" value="ECO:0007669"/>
    <property type="project" value="UniProtKB-KW"/>
</dbReference>
<keyword evidence="7" id="KW-0732">Signal</keyword>
<dbReference type="PANTHER" id="PTHR43806:SF11">
    <property type="entry name" value="CEREVISIN-RELATED"/>
    <property type="match status" value="1"/>
</dbReference>
<evidence type="ECO:0000256" key="6">
    <source>
        <dbReference type="SAM" id="MobiDB-lite"/>
    </source>
</evidence>
<dbReference type="InterPro" id="IPR050131">
    <property type="entry name" value="Peptidase_S8_subtilisin-like"/>
</dbReference>
<dbReference type="InterPro" id="IPR000209">
    <property type="entry name" value="Peptidase_S8/S53_dom"/>
</dbReference>
<dbReference type="RefSeq" id="WP_130491167.1">
    <property type="nucleotide sequence ID" value="NZ_SGXD01000001.1"/>
</dbReference>
<name>A0A4Q7NVA8_9ACTN</name>
<evidence type="ECO:0000313" key="10">
    <source>
        <dbReference type="Proteomes" id="UP000293638"/>
    </source>
</evidence>
<dbReference type="AlphaFoldDB" id="A0A4Q7NVA8"/>
<dbReference type="PROSITE" id="PS51892">
    <property type="entry name" value="SUBTILASE"/>
    <property type="match status" value="1"/>
</dbReference>
<feature type="active site" description="Charge relay system" evidence="5">
    <location>
        <position position="177"/>
    </location>
</feature>
<evidence type="ECO:0000256" key="1">
    <source>
        <dbReference type="ARBA" id="ARBA00011073"/>
    </source>
</evidence>
<feature type="active site" description="Charge relay system" evidence="5">
    <location>
        <position position="377"/>
    </location>
</feature>
<accession>A0A4Q7NVA8</accession>
<dbReference type="Pfam" id="PF00082">
    <property type="entry name" value="Peptidase_S8"/>
    <property type="match status" value="1"/>
</dbReference>
<evidence type="ECO:0000256" key="3">
    <source>
        <dbReference type="ARBA" id="ARBA00022801"/>
    </source>
</evidence>
<dbReference type="Gene3D" id="3.30.70.80">
    <property type="entry name" value="Peptidase S8 propeptide/proteinase inhibitor I9"/>
    <property type="match status" value="1"/>
</dbReference>
<evidence type="ECO:0000256" key="4">
    <source>
        <dbReference type="ARBA" id="ARBA00022825"/>
    </source>
</evidence>
<evidence type="ECO:0000313" key="9">
    <source>
        <dbReference type="EMBL" id="RZS91054.1"/>
    </source>
</evidence>
<feature type="active site" description="Charge relay system" evidence="5">
    <location>
        <position position="140"/>
    </location>
</feature>
<dbReference type="PANTHER" id="PTHR43806">
    <property type="entry name" value="PEPTIDASE S8"/>
    <property type="match status" value="1"/>
</dbReference>
<keyword evidence="10" id="KW-1185">Reference proteome</keyword>
<dbReference type="InterPro" id="IPR037045">
    <property type="entry name" value="S8pro/Inhibitor_I9_sf"/>
</dbReference>
<feature type="compositionally biased region" description="Basic and acidic residues" evidence="6">
    <location>
        <begin position="529"/>
        <end position="552"/>
    </location>
</feature>
<feature type="region of interest" description="Disordered" evidence="6">
    <location>
        <begin position="528"/>
        <end position="552"/>
    </location>
</feature>